<comment type="caution">
    <text evidence="8">The sequence shown here is derived from an EMBL/GenBank/DDBJ whole genome shotgun (WGS) entry which is preliminary data.</text>
</comment>
<dbReference type="PRINTS" id="PR00992">
    <property type="entry name" value="ALARACEMASE"/>
</dbReference>
<dbReference type="FunFam" id="3.20.20.10:FF:000002">
    <property type="entry name" value="Alanine racemase"/>
    <property type="match status" value="1"/>
</dbReference>
<dbReference type="SMART" id="SM01005">
    <property type="entry name" value="Ala_racemase_C"/>
    <property type="match status" value="1"/>
</dbReference>
<dbReference type="GO" id="GO:0008784">
    <property type="term" value="F:alanine racemase activity"/>
    <property type="evidence" value="ECO:0007669"/>
    <property type="project" value="UniProtKB-UniRule"/>
</dbReference>
<dbReference type="STRING" id="202789.GCA_001457435_00799"/>
<evidence type="ECO:0000256" key="6">
    <source>
        <dbReference type="PIRSR" id="PIRSR600821-52"/>
    </source>
</evidence>
<evidence type="ECO:0000256" key="5">
    <source>
        <dbReference type="PIRSR" id="PIRSR600821-50"/>
    </source>
</evidence>
<comment type="cofactor">
    <cofactor evidence="1 4 5">
        <name>pyridoxal 5'-phosphate</name>
        <dbReference type="ChEBI" id="CHEBI:597326"/>
    </cofactor>
</comment>
<evidence type="ECO:0000256" key="4">
    <source>
        <dbReference type="HAMAP-Rule" id="MF_01201"/>
    </source>
</evidence>
<dbReference type="HOGENOM" id="CLU_028393_0_0_11"/>
<dbReference type="InterPro" id="IPR009006">
    <property type="entry name" value="Ala_racemase/Decarboxylase_C"/>
</dbReference>
<proteinExistence type="inferred from homology"/>
<dbReference type="Proteomes" id="UP000009888">
    <property type="component" value="Unassembled WGS sequence"/>
</dbReference>
<accession>K9EV63</accession>
<dbReference type="InterPro" id="IPR011079">
    <property type="entry name" value="Ala_racemase_C"/>
</dbReference>
<dbReference type="Pfam" id="PF01168">
    <property type="entry name" value="Ala_racemase_N"/>
    <property type="match status" value="1"/>
</dbReference>
<feature type="modified residue" description="N6-(pyridoxal phosphate)lysine" evidence="4 5">
    <location>
        <position position="37"/>
    </location>
</feature>
<dbReference type="GO" id="GO:0030632">
    <property type="term" value="P:D-alanine biosynthetic process"/>
    <property type="evidence" value="ECO:0007669"/>
    <property type="project" value="UniProtKB-UniRule"/>
</dbReference>
<sequence>MESIFPARAEISRSALTHNFQNIKERLEGQQVMAIVKADAYGHGLAEAARVFIAAGADYLGVAQLEEALHLARELEADPGAATPIFSWIYAPGDDLREAISRGIELSVGTAWALEAVSDAAQELRARGVGPARVHIAIDSGMTREGFGLKELSEHRERIAELVARGLIEVVGLWSHLACADAVDSEGKVDSDPTAAQLSRFNQAREMLASVGCQPAAVHLAASGGTLWQPAARFSMVRPGIVLYGISPNPQIATASELGLRAAMTLKARIVADRITEEEAGVSYGHTRRVAKGTHLGIVPLGYADGIPRAASNKVSVLVNGKPCPMVGRVCMDQFMVELPAGVGAGSEAVLFGDASTGALTADDWGAASGSIGYEIPTRLGPRVPRVYCD</sequence>
<evidence type="ECO:0000256" key="2">
    <source>
        <dbReference type="ARBA" id="ARBA00022898"/>
    </source>
</evidence>
<gene>
    <name evidence="8" type="ORF">HMPREF9233_01311</name>
</gene>
<dbReference type="InterPro" id="IPR001608">
    <property type="entry name" value="Ala_racemase_N"/>
</dbReference>
<dbReference type="InterPro" id="IPR000821">
    <property type="entry name" value="Ala_racemase"/>
</dbReference>
<dbReference type="PROSITE" id="PS00395">
    <property type="entry name" value="ALANINE_RACEMASE"/>
    <property type="match status" value="1"/>
</dbReference>
<dbReference type="eggNOG" id="COG0787">
    <property type="taxonomic scope" value="Bacteria"/>
</dbReference>
<dbReference type="SUPFAM" id="SSF51419">
    <property type="entry name" value="PLP-binding barrel"/>
    <property type="match status" value="1"/>
</dbReference>
<comment type="function">
    <text evidence="4">Catalyzes the interconversion of L-alanine and D-alanine. May also act on other amino acids.</text>
</comment>
<dbReference type="PATRIC" id="fig|883066.3.peg.1372"/>
<dbReference type="RefSeq" id="WP_007001517.1">
    <property type="nucleotide sequence ID" value="NZ_JH992955.1"/>
</dbReference>
<dbReference type="InterPro" id="IPR020622">
    <property type="entry name" value="Ala_racemase_pyridoxalP-BS"/>
</dbReference>
<evidence type="ECO:0000259" key="7">
    <source>
        <dbReference type="SMART" id="SM01005"/>
    </source>
</evidence>
<comment type="catalytic activity">
    <reaction evidence="4">
        <text>L-alanine = D-alanine</text>
        <dbReference type="Rhea" id="RHEA:20249"/>
        <dbReference type="ChEBI" id="CHEBI:57416"/>
        <dbReference type="ChEBI" id="CHEBI:57972"/>
        <dbReference type="EC" id="5.1.1.1"/>
    </reaction>
</comment>
<evidence type="ECO:0000313" key="9">
    <source>
        <dbReference type="Proteomes" id="UP000009888"/>
    </source>
</evidence>
<dbReference type="AlphaFoldDB" id="K9EV63"/>
<dbReference type="Gene3D" id="2.40.37.10">
    <property type="entry name" value="Lyase, Ornithine Decarboxylase, Chain A, domain 1"/>
    <property type="match status" value="1"/>
</dbReference>
<dbReference type="PANTHER" id="PTHR30511:SF0">
    <property type="entry name" value="ALANINE RACEMASE, CATABOLIC-RELATED"/>
    <property type="match status" value="1"/>
</dbReference>
<feature type="binding site" evidence="4 6">
    <location>
        <position position="144"/>
    </location>
    <ligand>
        <name>substrate</name>
    </ligand>
</feature>
<feature type="binding site" evidence="4 6">
    <location>
        <position position="332"/>
    </location>
    <ligand>
        <name>substrate</name>
    </ligand>
</feature>
<comment type="similarity">
    <text evidence="4">Belongs to the alanine racemase family.</text>
</comment>
<dbReference type="EMBL" id="AGWL01000007">
    <property type="protein sequence ID" value="EKU94857.1"/>
    <property type="molecule type" value="Genomic_DNA"/>
</dbReference>
<dbReference type="InterPro" id="IPR029066">
    <property type="entry name" value="PLP-binding_barrel"/>
</dbReference>
<dbReference type="GO" id="GO:0030170">
    <property type="term" value="F:pyridoxal phosphate binding"/>
    <property type="evidence" value="ECO:0007669"/>
    <property type="project" value="UniProtKB-UniRule"/>
</dbReference>
<dbReference type="EC" id="5.1.1.1" evidence="4"/>
<dbReference type="GO" id="GO:0009252">
    <property type="term" value="P:peptidoglycan biosynthetic process"/>
    <property type="evidence" value="ECO:0007669"/>
    <property type="project" value="TreeGrafter"/>
</dbReference>
<comment type="pathway">
    <text evidence="4">Amino-acid biosynthesis; D-alanine biosynthesis; D-alanine from L-alanine: step 1/1.</text>
</comment>
<keyword evidence="3 4" id="KW-0413">Isomerase</keyword>
<dbReference type="Pfam" id="PF00842">
    <property type="entry name" value="Ala_racemase_C"/>
    <property type="match status" value="1"/>
</dbReference>
<dbReference type="UniPathway" id="UPA00042">
    <property type="reaction ID" value="UER00497"/>
</dbReference>
<feature type="domain" description="Alanine racemase C-terminal" evidence="7">
    <location>
        <begin position="263"/>
        <end position="389"/>
    </location>
</feature>
<evidence type="ECO:0000313" key="8">
    <source>
        <dbReference type="EMBL" id="EKU94857.1"/>
    </source>
</evidence>
<feature type="active site" description="Proton acceptor; specific for L-alanine" evidence="4">
    <location>
        <position position="284"/>
    </location>
</feature>
<dbReference type="PANTHER" id="PTHR30511">
    <property type="entry name" value="ALANINE RACEMASE"/>
    <property type="match status" value="1"/>
</dbReference>
<name>K9EV63_9ACTO</name>
<dbReference type="SUPFAM" id="SSF50621">
    <property type="entry name" value="Alanine racemase C-terminal domain-like"/>
    <property type="match status" value="1"/>
</dbReference>
<dbReference type="CDD" id="cd00430">
    <property type="entry name" value="PLPDE_III_AR"/>
    <property type="match status" value="1"/>
</dbReference>
<organism evidence="8 9">
    <name type="scientific">Actinobaculum massiliense ACS-171-V-Col2</name>
    <dbReference type="NCBI Taxonomy" id="883066"/>
    <lineage>
        <taxon>Bacteria</taxon>
        <taxon>Bacillati</taxon>
        <taxon>Actinomycetota</taxon>
        <taxon>Actinomycetes</taxon>
        <taxon>Actinomycetales</taxon>
        <taxon>Actinomycetaceae</taxon>
        <taxon>Actinobaculum</taxon>
    </lineage>
</organism>
<keyword evidence="2 4" id="KW-0663">Pyridoxal phosphate</keyword>
<protein>
    <recommendedName>
        <fullName evidence="4">Alanine racemase</fullName>
        <ecNumber evidence="4">5.1.1.1</ecNumber>
    </recommendedName>
</protein>
<dbReference type="NCBIfam" id="TIGR00492">
    <property type="entry name" value="alr"/>
    <property type="match status" value="1"/>
</dbReference>
<feature type="active site" description="Proton acceptor; specific for D-alanine" evidence="4">
    <location>
        <position position="37"/>
    </location>
</feature>
<reference evidence="8 9" key="1">
    <citation type="submission" date="2012-09" db="EMBL/GenBank/DDBJ databases">
        <title>The Genome Sequence of Actinobaculum massiliae ACS-171-V-COL2.</title>
        <authorList>
            <consortium name="The Broad Institute Genome Sequencing Platform"/>
            <person name="Earl A."/>
            <person name="Ward D."/>
            <person name="Feldgarden M."/>
            <person name="Gevers D."/>
            <person name="Saerens B."/>
            <person name="Vaneechoutte M."/>
            <person name="Walker B."/>
            <person name="Young S.K."/>
            <person name="Zeng Q."/>
            <person name="Gargeya S."/>
            <person name="Fitzgerald M."/>
            <person name="Haas B."/>
            <person name="Abouelleil A."/>
            <person name="Alvarado L."/>
            <person name="Arachchi H.M."/>
            <person name="Berlin A."/>
            <person name="Chapman S.B."/>
            <person name="Goldberg J."/>
            <person name="Griggs A."/>
            <person name="Gujja S."/>
            <person name="Hansen M."/>
            <person name="Howarth C."/>
            <person name="Imamovic A."/>
            <person name="Larimer J."/>
            <person name="McCowen C."/>
            <person name="Montmayeur A."/>
            <person name="Murphy C."/>
            <person name="Neiman D."/>
            <person name="Pearson M."/>
            <person name="Priest M."/>
            <person name="Roberts A."/>
            <person name="Saif S."/>
            <person name="Shea T."/>
            <person name="Sisk P."/>
            <person name="Sykes S."/>
            <person name="Wortman J."/>
            <person name="Nusbaum C."/>
            <person name="Birren B."/>
        </authorList>
    </citation>
    <scope>NUCLEOTIDE SEQUENCE [LARGE SCALE GENOMIC DNA]</scope>
    <source>
        <strain evidence="9">ACS-171-V-Col2</strain>
    </source>
</reference>
<keyword evidence="9" id="KW-1185">Reference proteome</keyword>
<dbReference type="GO" id="GO:0005829">
    <property type="term" value="C:cytosol"/>
    <property type="evidence" value="ECO:0007669"/>
    <property type="project" value="TreeGrafter"/>
</dbReference>
<evidence type="ECO:0000256" key="1">
    <source>
        <dbReference type="ARBA" id="ARBA00001933"/>
    </source>
</evidence>
<evidence type="ECO:0000256" key="3">
    <source>
        <dbReference type="ARBA" id="ARBA00023235"/>
    </source>
</evidence>
<dbReference type="HAMAP" id="MF_01201">
    <property type="entry name" value="Ala_racemase"/>
    <property type="match status" value="1"/>
</dbReference>
<dbReference type="Gene3D" id="3.20.20.10">
    <property type="entry name" value="Alanine racemase"/>
    <property type="match status" value="1"/>
</dbReference>